<organism evidence="3 4">
    <name type="scientific">Mycobacterium senriense</name>
    <dbReference type="NCBI Taxonomy" id="2775496"/>
    <lineage>
        <taxon>Bacteria</taxon>
        <taxon>Bacillati</taxon>
        <taxon>Actinomycetota</taxon>
        <taxon>Actinomycetes</taxon>
        <taxon>Mycobacteriales</taxon>
        <taxon>Mycobacteriaceae</taxon>
        <taxon>Mycobacterium</taxon>
        <taxon>Mycobacterium avium complex (MAC)</taxon>
    </lineage>
</organism>
<keyword evidence="1" id="KW-0378">Hydrolase</keyword>
<dbReference type="CDD" id="cd00130">
    <property type="entry name" value="PAS"/>
    <property type="match status" value="1"/>
</dbReference>
<reference evidence="3 4" key="1">
    <citation type="submission" date="2021-07" db="EMBL/GenBank/DDBJ databases">
        <title>Complete genome sequence of nontuberculous Mycobacterium sp. TY59.</title>
        <authorList>
            <person name="Fukushima K."/>
        </authorList>
    </citation>
    <scope>NUCLEOTIDE SEQUENCE [LARGE SCALE GENOMIC DNA]</scope>
    <source>
        <strain evidence="3 4">TY59</strain>
    </source>
</reference>
<accession>A0ABN6IKV9</accession>
<dbReference type="SUPFAM" id="SSF81606">
    <property type="entry name" value="PP2C-like"/>
    <property type="match status" value="1"/>
</dbReference>
<evidence type="ECO:0000259" key="2">
    <source>
        <dbReference type="SMART" id="SM00331"/>
    </source>
</evidence>
<keyword evidence="4" id="KW-1185">Reference proteome</keyword>
<dbReference type="EMBL" id="AP024828">
    <property type="protein sequence ID" value="BCZ23940.1"/>
    <property type="molecule type" value="Genomic_DNA"/>
</dbReference>
<dbReference type="SMART" id="SM00331">
    <property type="entry name" value="PP2C_SIG"/>
    <property type="match status" value="1"/>
</dbReference>
<dbReference type="PANTHER" id="PTHR43156:SF2">
    <property type="entry name" value="STAGE II SPORULATION PROTEIN E"/>
    <property type="match status" value="1"/>
</dbReference>
<dbReference type="InterPro" id="IPR000014">
    <property type="entry name" value="PAS"/>
</dbReference>
<evidence type="ECO:0000313" key="4">
    <source>
        <dbReference type="Proteomes" id="UP000826012"/>
    </source>
</evidence>
<feature type="domain" description="PPM-type phosphatase" evidence="2">
    <location>
        <begin position="163"/>
        <end position="382"/>
    </location>
</feature>
<dbReference type="InterPro" id="IPR035965">
    <property type="entry name" value="PAS-like_dom_sf"/>
</dbReference>
<dbReference type="SUPFAM" id="SSF55785">
    <property type="entry name" value="PYP-like sensor domain (PAS domain)"/>
    <property type="match status" value="1"/>
</dbReference>
<dbReference type="Pfam" id="PF07228">
    <property type="entry name" value="SpoIIE"/>
    <property type="match status" value="1"/>
</dbReference>
<reference evidence="3 4" key="2">
    <citation type="submission" date="2021-07" db="EMBL/GenBank/DDBJ databases">
        <authorList>
            <person name="Matsumoto Y."/>
            <person name="Motooka D."/>
            <person name="Nakamura S."/>
        </authorList>
    </citation>
    <scope>NUCLEOTIDE SEQUENCE [LARGE SCALE GENOMIC DNA]</scope>
    <source>
        <strain evidence="3 4">TY59</strain>
    </source>
</reference>
<name>A0ABN6IKV9_9MYCO</name>
<dbReference type="InterPro" id="IPR052016">
    <property type="entry name" value="Bact_Sigma-Reg"/>
</dbReference>
<dbReference type="PANTHER" id="PTHR43156">
    <property type="entry name" value="STAGE II SPORULATION PROTEIN E-RELATED"/>
    <property type="match status" value="1"/>
</dbReference>
<sequence length="391" mass="42353">MTDFSLEDCWENSPCGHLIARPDRRIIRVNATLSRWLGYDRNALQGRLFSDLFTAGGRIHYDTHFGPLLRMSGELNGITVDLVTADGARLPMFLTANVKTGADGQPELLRITAVDAADRRAYERELLEERRRVAMEHGRVRAFAETLRRSLLPPVLSPPAGMDAADYYYTASDDDVGGDFYDLFPLSRTKWGFFIGDVVGKGVDAAVVTGLTRYALRAAAVSDDDPVQVLHNLHSVLGQELGAQHGRFCTVIYGNVTMPNDGFDVELASGGHLPPLLLQADGSAYYVDSIGGHAVGLVAEPRFVASRFHLAPGDTLVLYTDGLTEASTGVGRERYDDRGALLQFAKSLAPASASEIVEAVHVLLDSLGRGVQDDAAVLALGVPSLTSRERP</sequence>
<gene>
    <name evidence="3" type="ORF">MTY59_37950</name>
</gene>
<proteinExistence type="predicted"/>
<evidence type="ECO:0000313" key="3">
    <source>
        <dbReference type="EMBL" id="BCZ23940.1"/>
    </source>
</evidence>
<dbReference type="InterPro" id="IPR036457">
    <property type="entry name" value="PPM-type-like_dom_sf"/>
</dbReference>
<dbReference type="Proteomes" id="UP000826012">
    <property type="component" value="Chromosome"/>
</dbReference>
<dbReference type="Gene3D" id="3.30.450.20">
    <property type="entry name" value="PAS domain"/>
    <property type="match status" value="1"/>
</dbReference>
<dbReference type="NCBIfam" id="TIGR00229">
    <property type="entry name" value="sensory_box"/>
    <property type="match status" value="1"/>
</dbReference>
<dbReference type="RefSeq" id="WP_221042511.1">
    <property type="nucleotide sequence ID" value="NZ_AP024828.1"/>
</dbReference>
<evidence type="ECO:0000256" key="1">
    <source>
        <dbReference type="ARBA" id="ARBA00022801"/>
    </source>
</evidence>
<protein>
    <recommendedName>
        <fullName evidence="2">PPM-type phosphatase domain-containing protein</fullName>
    </recommendedName>
</protein>
<dbReference type="Gene3D" id="3.60.40.10">
    <property type="entry name" value="PPM-type phosphatase domain"/>
    <property type="match status" value="1"/>
</dbReference>
<dbReference type="InterPro" id="IPR001932">
    <property type="entry name" value="PPM-type_phosphatase-like_dom"/>
</dbReference>